<accession>A0ABV0EXV4</accession>
<proteinExistence type="predicted"/>
<dbReference type="Proteomes" id="UP000664357">
    <property type="component" value="Unassembled WGS sequence"/>
</dbReference>
<evidence type="ECO:0000313" key="2">
    <source>
        <dbReference type="EMBL" id="MEO1772602.1"/>
    </source>
</evidence>
<feature type="transmembrane region" description="Helical" evidence="1">
    <location>
        <begin position="83"/>
        <end position="102"/>
    </location>
</feature>
<dbReference type="EMBL" id="JAFREL020000005">
    <property type="protein sequence ID" value="MEO1772602.1"/>
    <property type="molecule type" value="Genomic_DNA"/>
</dbReference>
<name>A0ABV0EXV4_9ENTE</name>
<gene>
    <name evidence="2" type="ORF">JZO67_004584</name>
</gene>
<dbReference type="RefSeq" id="WP_347298953.1">
    <property type="nucleotide sequence ID" value="NZ_JAFREL020000005.1"/>
</dbReference>
<keyword evidence="3" id="KW-1185">Reference proteome</keyword>
<keyword evidence="1" id="KW-1133">Transmembrane helix</keyword>
<organism evidence="2 3">
    <name type="scientific">Candidatus Enterococcus ferrettii</name>
    <dbReference type="NCBI Taxonomy" id="2815324"/>
    <lineage>
        <taxon>Bacteria</taxon>
        <taxon>Bacillati</taxon>
        <taxon>Bacillota</taxon>
        <taxon>Bacilli</taxon>
        <taxon>Lactobacillales</taxon>
        <taxon>Enterococcaceae</taxon>
        <taxon>Enterococcus</taxon>
    </lineage>
</organism>
<evidence type="ECO:0000256" key="1">
    <source>
        <dbReference type="SAM" id="Phobius"/>
    </source>
</evidence>
<sequence>MGLVVFVCLFFIFICFPEIVKVVMHHRETKLKKSIIKARSAKKVSSHFIVQESKSVKLLLFVFVLFGSILFWGLLIQEGISSTMTLIWALILLNGVFYMIVYCHIRRVTVCDQEISYRSILKKTTFLFEEITKVRFGMNLTLIIYCENERMFAIETNCEGYYELLTRLIFEGVYFENLPKR</sequence>
<evidence type="ECO:0000313" key="3">
    <source>
        <dbReference type="Proteomes" id="UP000664357"/>
    </source>
</evidence>
<comment type="caution">
    <text evidence="2">The sequence shown here is derived from an EMBL/GenBank/DDBJ whole genome shotgun (WGS) entry which is preliminary data.</text>
</comment>
<evidence type="ECO:0008006" key="4">
    <source>
        <dbReference type="Google" id="ProtNLM"/>
    </source>
</evidence>
<dbReference type="InterPro" id="IPR046690">
    <property type="entry name" value="DUF6560"/>
</dbReference>
<feature type="transmembrane region" description="Helical" evidence="1">
    <location>
        <begin position="58"/>
        <end position="76"/>
    </location>
</feature>
<keyword evidence="1" id="KW-0472">Membrane</keyword>
<protein>
    <recommendedName>
        <fullName evidence="4">DUF304 domain-containing protein</fullName>
    </recommendedName>
</protein>
<keyword evidence="1" id="KW-0812">Transmembrane</keyword>
<reference evidence="2 3" key="1">
    <citation type="submission" date="2024-02" db="EMBL/GenBank/DDBJ databases">
        <title>The Genome Sequence of Enterococcus sp. DIV0159.</title>
        <authorList>
            <person name="Earl A."/>
            <person name="Manson A."/>
            <person name="Gilmore M."/>
            <person name="Sanders J."/>
            <person name="Shea T."/>
            <person name="Howe W."/>
            <person name="Livny J."/>
            <person name="Cuomo C."/>
            <person name="Neafsey D."/>
            <person name="Birren B."/>
        </authorList>
    </citation>
    <scope>NUCLEOTIDE SEQUENCE [LARGE SCALE GENOMIC DNA]</scope>
    <source>
        <strain evidence="2 3">665A</strain>
    </source>
</reference>
<dbReference type="Pfam" id="PF20197">
    <property type="entry name" value="DUF6560"/>
    <property type="match status" value="1"/>
</dbReference>